<keyword evidence="9 18" id="KW-0378">Hydrolase</keyword>
<feature type="binding site" evidence="16">
    <location>
        <position position="57"/>
    </location>
    <ligand>
        <name>substrate</name>
    </ligand>
</feature>
<dbReference type="GO" id="GO:0045004">
    <property type="term" value="P:DNA replication proofreading"/>
    <property type="evidence" value="ECO:0007669"/>
    <property type="project" value="TreeGrafter"/>
</dbReference>
<dbReference type="GO" id="GO:0046872">
    <property type="term" value="F:metal ion binding"/>
    <property type="evidence" value="ECO:0007669"/>
    <property type="project" value="UniProtKB-KW"/>
</dbReference>
<dbReference type="FunFam" id="3.30.420.10:FF:000012">
    <property type="entry name" value="DNA polymerase III subunit epsilon"/>
    <property type="match status" value="1"/>
</dbReference>
<keyword evidence="4 18" id="KW-0808">Transferase</keyword>
<feature type="binding site" evidence="17">
    <location>
        <position position="9"/>
    </location>
    <ligand>
        <name>a divalent metal cation</name>
        <dbReference type="ChEBI" id="CHEBI:60240"/>
        <label>1</label>
        <note>catalytic</note>
    </ligand>
</feature>
<evidence type="ECO:0000256" key="10">
    <source>
        <dbReference type="ARBA" id="ARBA00022839"/>
    </source>
</evidence>
<feature type="binding site" evidence="16">
    <location>
        <position position="7"/>
    </location>
    <ligand>
        <name>substrate</name>
    </ligand>
</feature>
<dbReference type="NCBIfam" id="TIGR01406">
    <property type="entry name" value="dnaQ_proteo"/>
    <property type="match status" value="1"/>
</dbReference>
<evidence type="ECO:0000256" key="14">
    <source>
        <dbReference type="ARBA" id="ARBA00049244"/>
    </source>
</evidence>
<dbReference type="GO" id="GO:0003887">
    <property type="term" value="F:DNA-directed DNA polymerase activity"/>
    <property type="evidence" value="ECO:0007669"/>
    <property type="project" value="UniProtKB-KW"/>
</dbReference>
<feature type="binding site" evidence="16">
    <location>
        <position position="158"/>
    </location>
    <ligand>
        <name>substrate</name>
    </ligand>
</feature>
<keyword evidence="6 18" id="KW-0235">DNA replication</keyword>
<dbReference type="GO" id="GO:0005829">
    <property type="term" value="C:cytosol"/>
    <property type="evidence" value="ECO:0007669"/>
    <property type="project" value="TreeGrafter"/>
</dbReference>
<evidence type="ECO:0000256" key="13">
    <source>
        <dbReference type="ARBA" id="ARBA00023211"/>
    </source>
</evidence>
<name>A0A1P8UEE5_9GAMM</name>
<evidence type="ECO:0000256" key="12">
    <source>
        <dbReference type="ARBA" id="ARBA00022932"/>
    </source>
</evidence>
<dbReference type="CDD" id="cd06131">
    <property type="entry name" value="DNA_pol_III_epsilon_Ecoli_like"/>
    <property type="match status" value="1"/>
</dbReference>
<evidence type="ECO:0000256" key="11">
    <source>
        <dbReference type="ARBA" id="ARBA00022842"/>
    </source>
</evidence>
<comment type="function">
    <text evidence="18">DNA polymerase III is a complex, multichain enzyme responsible for most of the replicative synthesis in bacteria. The epsilon subunit contain the editing function and is a proofreading 3'-5' exonuclease.</text>
</comment>
<evidence type="ECO:0000256" key="18">
    <source>
        <dbReference type="RuleBase" id="RU364087"/>
    </source>
</evidence>
<keyword evidence="5 18" id="KW-0548">Nucleotidyltransferase</keyword>
<feature type="domain" description="Exonuclease" evidence="19">
    <location>
        <begin position="2"/>
        <end position="175"/>
    </location>
</feature>
<evidence type="ECO:0000256" key="2">
    <source>
        <dbReference type="ARBA" id="ARBA00012417"/>
    </source>
</evidence>
<keyword evidence="7 18" id="KW-0540">Nuclease</keyword>
<dbReference type="RefSeq" id="WP_076835700.1">
    <property type="nucleotide sequence ID" value="NZ_CP019434.1"/>
</dbReference>
<comment type="subunit">
    <text evidence="18">DNA polymerase III contains a core (composed of alpha, epsilon and theta chains) that associates with a tau subunit. This core dimerizes to form the POLIII' complex. PolIII' associates with the gamma complex (composed of gamma, delta, delta', psi and chi chains) and with the beta chain to form the complete DNA polymerase III complex.</text>
</comment>
<comment type="catalytic activity">
    <reaction evidence="14 18">
        <text>DNA(n) + a 2'-deoxyribonucleoside 5'-triphosphate = DNA(n+1) + diphosphate</text>
        <dbReference type="Rhea" id="RHEA:22508"/>
        <dbReference type="Rhea" id="RHEA-COMP:17339"/>
        <dbReference type="Rhea" id="RHEA-COMP:17340"/>
        <dbReference type="ChEBI" id="CHEBI:33019"/>
        <dbReference type="ChEBI" id="CHEBI:61560"/>
        <dbReference type="ChEBI" id="CHEBI:173112"/>
        <dbReference type="EC" id="2.7.7.7"/>
    </reaction>
</comment>
<evidence type="ECO:0000313" key="21">
    <source>
        <dbReference type="Proteomes" id="UP000243807"/>
    </source>
</evidence>
<sequence length="239" mass="26684">MRQIVLDTETTGLEHQQGHRIIEIGCVELERRRATGRYFHHYIQPDREVDEGALAVHGISNEFLADKPRFDQVVDEFLEFVCGAELIIHNAPFDMGFLNAELKRLGERYPAMETQCSVIDSLALARQMHPGQRNSLDALCKRYGVNNEHRELHGALLDARILADVYLVMTGGQTSLSLGAHESSGDQAQDGAGEVVRRLADDRPRLRVISATKEELDHHAVFLDALSESAGGACIWSRD</sequence>
<dbReference type="InterPro" id="IPR006309">
    <property type="entry name" value="DnaQ_proteo"/>
</dbReference>
<keyword evidence="13 17" id="KW-0464">Manganese</keyword>
<evidence type="ECO:0000256" key="8">
    <source>
        <dbReference type="ARBA" id="ARBA00022723"/>
    </source>
</evidence>
<reference evidence="20 21" key="1">
    <citation type="submission" date="2017-01" db="EMBL/GenBank/DDBJ databases">
        <title>Draft sequence of Acidihalobacter ferrooxidans strain DSM 14175 (strain V8).</title>
        <authorList>
            <person name="Khaleque H.N."/>
            <person name="Ramsay J.P."/>
            <person name="Murphy R.J.T."/>
            <person name="Kaksonen A.H."/>
            <person name="Boxall N.J."/>
            <person name="Watkin E.L.J."/>
        </authorList>
    </citation>
    <scope>NUCLEOTIDE SEQUENCE [LARGE SCALE GENOMIC DNA]</scope>
    <source>
        <strain evidence="20 21">V8</strain>
    </source>
</reference>
<evidence type="ECO:0000256" key="3">
    <source>
        <dbReference type="ARBA" id="ARBA00020352"/>
    </source>
</evidence>
<feature type="active site" description="Proton acceptor" evidence="15">
    <location>
        <position position="153"/>
    </location>
</feature>
<dbReference type="EC" id="2.7.7.7" evidence="2 18"/>
<evidence type="ECO:0000256" key="15">
    <source>
        <dbReference type="PIRSR" id="PIRSR606309-1"/>
    </source>
</evidence>
<dbReference type="PANTHER" id="PTHR30231:SF41">
    <property type="entry name" value="DNA POLYMERASE III SUBUNIT EPSILON"/>
    <property type="match status" value="1"/>
</dbReference>
<comment type="cofactor">
    <cofactor evidence="17">
        <name>Mg(2+)</name>
        <dbReference type="ChEBI" id="CHEBI:18420"/>
    </cofactor>
    <cofactor evidence="17">
        <name>Mn(2+)</name>
        <dbReference type="ChEBI" id="CHEBI:29035"/>
    </cofactor>
    <text evidence="17">Binds 2 divalent metal cations. Magnesium or manganese.</text>
</comment>
<dbReference type="InterPro" id="IPR013520">
    <property type="entry name" value="Ribonucl_H"/>
</dbReference>
<dbReference type="KEGG" id="afy:BW247_03220"/>
<dbReference type="AlphaFoldDB" id="A0A1P8UEE5"/>
<keyword evidence="8 17" id="KW-0479">Metal-binding</keyword>
<keyword evidence="21" id="KW-1185">Reference proteome</keyword>
<dbReference type="NCBIfam" id="TIGR00573">
    <property type="entry name" value="dnaq"/>
    <property type="match status" value="1"/>
</dbReference>
<keyword evidence="12 18" id="KW-0239">DNA-directed DNA polymerase</keyword>
<protein>
    <recommendedName>
        <fullName evidence="3 18">DNA polymerase III subunit epsilon</fullName>
        <ecNumber evidence="2 18">2.7.7.7</ecNumber>
    </recommendedName>
</protein>
<evidence type="ECO:0000313" key="20">
    <source>
        <dbReference type="EMBL" id="APZ42225.1"/>
    </source>
</evidence>
<feature type="binding site" evidence="17">
    <location>
        <position position="7"/>
    </location>
    <ligand>
        <name>a divalent metal cation</name>
        <dbReference type="ChEBI" id="CHEBI:60240"/>
        <label>1</label>
        <note>catalytic</note>
    </ligand>
</feature>
<evidence type="ECO:0000256" key="4">
    <source>
        <dbReference type="ARBA" id="ARBA00022679"/>
    </source>
</evidence>
<dbReference type="EMBL" id="CP019434">
    <property type="protein sequence ID" value="APZ42225.1"/>
    <property type="molecule type" value="Genomic_DNA"/>
</dbReference>
<dbReference type="Proteomes" id="UP000243807">
    <property type="component" value="Chromosome"/>
</dbReference>
<evidence type="ECO:0000256" key="17">
    <source>
        <dbReference type="PIRSR" id="PIRSR606309-3"/>
    </source>
</evidence>
<dbReference type="Gene3D" id="3.30.420.10">
    <property type="entry name" value="Ribonuclease H-like superfamily/Ribonuclease H"/>
    <property type="match status" value="1"/>
</dbReference>
<dbReference type="OrthoDB" id="9804290at2"/>
<comment type="cofactor">
    <cofactor evidence="1 18">
        <name>Mn(2+)</name>
        <dbReference type="ChEBI" id="CHEBI:29035"/>
    </cofactor>
</comment>
<keyword evidence="11 17" id="KW-0460">Magnesium</keyword>
<feature type="binding site" evidence="16">
    <location>
        <position position="9"/>
    </location>
    <ligand>
        <name>substrate</name>
    </ligand>
</feature>
<dbReference type="Pfam" id="PF00929">
    <property type="entry name" value="RNase_T"/>
    <property type="match status" value="1"/>
</dbReference>
<dbReference type="NCBIfam" id="NF004316">
    <property type="entry name" value="PRK05711.1"/>
    <property type="match status" value="1"/>
</dbReference>
<dbReference type="PANTHER" id="PTHR30231">
    <property type="entry name" value="DNA POLYMERASE III SUBUNIT EPSILON"/>
    <property type="match status" value="1"/>
</dbReference>
<accession>A0A1P8UEE5</accession>
<evidence type="ECO:0000256" key="5">
    <source>
        <dbReference type="ARBA" id="ARBA00022695"/>
    </source>
</evidence>
<dbReference type="GO" id="GO:0008408">
    <property type="term" value="F:3'-5' exonuclease activity"/>
    <property type="evidence" value="ECO:0007669"/>
    <property type="project" value="TreeGrafter"/>
</dbReference>
<feature type="binding site" evidence="17">
    <location>
        <position position="158"/>
    </location>
    <ligand>
        <name>a divalent metal cation</name>
        <dbReference type="ChEBI" id="CHEBI:60240"/>
        <label>1</label>
        <note>catalytic</note>
    </ligand>
</feature>
<evidence type="ECO:0000256" key="1">
    <source>
        <dbReference type="ARBA" id="ARBA00001936"/>
    </source>
</evidence>
<dbReference type="SMART" id="SM00479">
    <property type="entry name" value="EXOIII"/>
    <property type="match status" value="1"/>
</dbReference>
<evidence type="ECO:0000259" key="19">
    <source>
        <dbReference type="SMART" id="SM00479"/>
    </source>
</evidence>
<evidence type="ECO:0000256" key="6">
    <source>
        <dbReference type="ARBA" id="ARBA00022705"/>
    </source>
</evidence>
<keyword evidence="10 18" id="KW-0269">Exonuclease</keyword>
<dbReference type="InterPro" id="IPR036397">
    <property type="entry name" value="RNaseH_sf"/>
</dbReference>
<dbReference type="SUPFAM" id="SSF53098">
    <property type="entry name" value="Ribonuclease H-like"/>
    <property type="match status" value="1"/>
</dbReference>
<dbReference type="InterPro" id="IPR006054">
    <property type="entry name" value="DnaQ"/>
</dbReference>
<evidence type="ECO:0000256" key="16">
    <source>
        <dbReference type="PIRSR" id="PIRSR606309-2"/>
    </source>
</evidence>
<dbReference type="GO" id="GO:0003677">
    <property type="term" value="F:DNA binding"/>
    <property type="evidence" value="ECO:0007669"/>
    <property type="project" value="InterPro"/>
</dbReference>
<organism evidence="20 21">
    <name type="scientific">Acidihalobacter ferrooxydans</name>
    <dbReference type="NCBI Taxonomy" id="1765967"/>
    <lineage>
        <taxon>Bacteria</taxon>
        <taxon>Pseudomonadati</taxon>
        <taxon>Pseudomonadota</taxon>
        <taxon>Gammaproteobacteria</taxon>
        <taxon>Chromatiales</taxon>
        <taxon>Ectothiorhodospiraceae</taxon>
        <taxon>Acidihalobacter</taxon>
    </lineage>
</organism>
<dbReference type="InterPro" id="IPR012337">
    <property type="entry name" value="RNaseH-like_sf"/>
</dbReference>
<proteinExistence type="predicted"/>
<evidence type="ECO:0000256" key="9">
    <source>
        <dbReference type="ARBA" id="ARBA00022801"/>
    </source>
</evidence>
<dbReference type="STRING" id="1765967.BW247_03220"/>
<gene>
    <name evidence="18" type="primary">dnaQ</name>
    <name evidence="20" type="ORF">BW247_03220</name>
</gene>
<evidence type="ECO:0000256" key="7">
    <source>
        <dbReference type="ARBA" id="ARBA00022722"/>
    </source>
</evidence>